<dbReference type="PANTHER" id="PTHR38593:SF1">
    <property type="entry name" value="BLR2558 PROTEIN"/>
    <property type="match status" value="1"/>
</dbReference>
<dbReference type="PANTHER" id="PTHR38593">
    <property type="entry name" value="BLR2558 PROTEIN"/>
    <property type="match status" value="1"/>
</dbReference>
<feature type="chain" id="PRO_5045427282" evidence="1">
    <location>
        <begin position="27"/>
        <end position="170"/>
    </location>
</feature>
<name>A0ABZ0D500_9BURK</name>
<dbReference type="RefSeq" id="WP_316703023.1">
    <property type="nucleotide sequence ID" value="NZ_CP136336.1"/>
</dbReference>
<reference evidence="3 4" key="1">
    <citation type="submission" date="2023-10" db="EMBL/GenBank/DDBJ databases">
        <title>Bacteria for the degradation of biodegradable plastic PBAT(Polybutylene adipate terephthalate).</title>
        <authorList>
            <person name="Weon H.-Y."/>
            <person name="Yeon J."/>
        </authorList>
    </citation>
    <scope>NUCLEOTIDE SEQUENCE [LARGE SCALE GENOMIC DNA]</scope>
    <source>
        <strain evidence="3 4">SBD 7-3</strain>
    </source>
</reference>
<dbReference type="Gene3D" id="1.20.1260.10">
    <property type="match status" value="1"/>
</dbReference>
<feature type="signal peptide" evidence="1">
    <location>
        <begin position="1"/>
        <end position="26"/>
    </location>
</feature>
<feature type="domain" description="DUF4142" evidence="2">
    <location>
        <begin position="28"/>
        <end position="164"/>
    </location>
</feature>
<protein>
    <submittedName>
        <fullName evidence="3">DUF4142 domain-containing protein</fullName>
    </submittedName>
</protein>
<evidence type="ECO:0000313" key="4">
    <source>
        <dbReference type="Proteomes" id="UP001303946"/>
    </source>
</evidence>
<organism evidence="3 4">
    <name type="scientific">Piscinibacter gummiphilus</name>
    <dbReference type="NCBI Taxonomy" id="946333"/>
    <lineage>
        <taxon>Bacteria</taxon>
        <taxon>Pseudomonadati</taxon>
        <taxon>Pseudomonadota</taxon>
        <taxon>Betaproteobacteria</taxon>
        <taxon>Burkholderiales</taxon>
        <taxon>Sphaerotilaceae</taxon>
        <taxon>Piscinibacter</taxon>
    </lineage>
</organism>
<evidence type="ECO:0000313" key="3">
    <source>
        <dbReference type="EMBL" id="WOB10123.1"/>
    </source>
</evidence>
<evidence type="ECO:0000256" key="1">
    <source>
        <dbReference type="SAM" id="SignalP"/>
    </source>
</evidence>
<keyword evidence="1" id="KW-0732">Signal</keyword>
<gene>
    <name evidence="3" type="ORF">RXV79_08660</name>
</gene>
<dbReference type="InterPro" id="IPR025419">
    <property type="entry name" value="DUF4142"/>
</dbReference>
<dbReference type="Pfam" id="PF13628">
    <property type="entry name" value="DUF4142"/>
    <property type="match status" value="1"/>
</dbReference>
<proteinExistence type="predicted"/>
<accession>A0ABZ0D500</accession>
<dbReference type="EMBL" id="CP136336">
    <property type="protein sequence ID" value="WOB10123.1"/>
    <property type="molecule type" value="Genomic_DNA"/>
</dbReference>
<evidence type="ECO:0000259" key="2">
    <source>
        <dbReference type="Pfam" id="PF13628"/>
    </source>
</evidence>
<dbReference type="Proteomes" id="UP001303946">
    <property type="component" value="Chromosome"/>
</dbReference>
<keyword evidence="4" id="KW-1185">Reference proteome</keyword>
<sequence length="170" mass="18154">MIKISRMAVCAGMAALGLMAATAASARSDADFMKQAAQNGAAEIEASKLALQKAQRSDVKAFAEKMVADHTKTSDELKQLAAAKKVSLPDGPSMKQKGELKMISAGDDAKFDERYAKNFGVKAHEETIKLFEEAAKSATDAEVKAFAQKTLPGLNHHLEMARALESGARK</sequence>
<dbReference type="InterPro" id="IPR012347">
    <property type="entry name" value="Ferritin-like"/>
</dbReference>